<dbReference type="PaxDb" id="121845-A0A1S3D342"/>
<dbReference type="AlphaFoldDB" id="A0A1S3D342"/>
<evidence type="ECO:0000313" key="2">
    <source>
        <dbReference type="Proteomes" id="UP000079169"/>
    </source>
</evidence>
<dbReference type="KEGG" id="dci:103509568"/>
<feature type="compositionally biased region" description="Polar residues" evidence="1">
    <location>
        <begin position="348"/>
        <end position="371"/>
    </location>
</feature>
<organism evidence="2 3">
    <name type="scientific">Diaphorina citri</name>
    <name type="common">Asian citrus psyllid</name>
    <dbReference type="NCBI Taxonomy" id="121845"/>
    <lineage>
        <taxon>Eukaryota</taxon>
        <taxon>Metazoa</taxon>
        <taxon>Ecdysozoa</taxon>
        <taxon>Arthropoda</taxon>
        <taxon>Hexapoda</taxon>
        <taxon>Insecta</taxon>
        <taxon>Pterygota</taxon>
        <taxon>Neoptera</taxon>
        <taxon>Paraneoptera</taxon>
        <taxon>Hemiptera</taxon>
        <taxon>Sternorrhyncha</taxon>
        <taxon>Psylloidea</taxon>
        <taxon>Psyllidae</taxon>
        <taxon>Diaphorininae</taxon>
        <taxon>Diaphorina</taxon>
    </lineage>
</organism>
<proteinExistence type="predicted"/>
<protein>
    <submittedName>
        <fullName evidence="3">Histone H3.v1-like isoform X1</fullName>
    </submittedName>
</protein>
<feature type="compositionally biased region" description="Low complexity" evidence="1">
    <location>
        <begin position="442"/>
        <end position="453"/>
    </location>
</feature>
<dbReference type="Proteomes" id="UP000079169">
    <property type="component" value="Unplaced"/>
</dbReference>
<dbReference type="RefSeq" id="XP_008472414.1">
    <property type="nucleotide sequence ID" value="XM_008474192.3"/>
</dbReference>
<reference evidence="3" key="1">
    <citation type="submission" date="2025-08" db="UniProtKB">
        <authorList>
            <consortium name="RefSeq"/>
        </authorList>
    </citation>
    <scope>IDENTIFICATION</scope>
</reference>
<feature type="region of interest" description="Disordered" evidence="1">
    <location>
        <begin position="348"/>
        <end position="477"/>
    </location>
</feature>
<feature type="region of interest" description="Disordered" evidence="1">
    <location>
        <begin position="1"/>
        <end position="28"/>
    </location>
</feature>
<feature type="region of interest" description="Disordered" evidence="1">
    <location>
        <begin position="291"/>
        <end position="314"/>
    </location>
</feature>
<keyword evidence="2" id="KW-1185">Reference proteome</keyword>
<dbReference type="GeneID" id="103509568"/>
<name>A0A1S3D342_DIACI</name>
<evidence type="ECO:0000256" key="1">
    <source>
        <dbReference type="SAM" id="MobiDB-lite"/>
    </source>
</evidence>
<evidence type="ECO:0000313" key="3">
    <source>
        <dbReference type="RefSeq" id="XP_008472414.1"/>
    </source>
</evidence>
<sequence>MISSYESDLMGWNSPSNNSTAPKSNGNLHEPLLPTINVQSPCTINNPFDAVCDKINSEIQNPFDDICSLVMMQTQKQSKREENEMNLLNMTMICNSKEDLQNKSPNTSTLSENDILNVSSLDDNLLNISKEENMIEEMGLMNINGEKKMDNNNFLSQSQCDYSQANTSTTTPTSPCFQELCSKLENSFNESKSMYEKEEKILTAFKRRSAEFFSKHEREEEQQAQQAMSTPARVCSKTALKPLDSPSIRLRTNSKVLATNTRSTTGVKPRQGPMKAVAPLKSMIKSSNVLPGKLDLGESKGQAKPSAMYKSSYHKSPIKQLVLRSKSTSSVPPLASSTPEKLVHHSFTSTSPIHTSNTIKPSSSSPQSNLTAGVKPRKHIFTSPLKTGPSPLKTGPSPLKSTSSNIGGGIPRNHSFSSSSPLKTGPSPLKTTSANVEGAKQRSSSLSRLRPPSAVGSKARFNFSHEEKENISANYAL</sequence>
<feature type="compositionally biased region" description="Polar residues" evidence="1">
    <location>
        <begin position="13"/>
        <end position="27"/>
    </location>
</feature>
<accession>A0A1S3D342</accession>
<gene>
    <name evidence="3" type="primary">LOC103509568</name>
</gene>